<comment type="caution">
    <text evidence="1">The sequence shown here is derived from an EMBL/GenBank/DDBJ whole genome shotgun (WGS) entry which is preliminary data.</text>
</comment>
<sequence>MATNTRVEVTVSSDHAGYKTKVIRGQRGCCTYDAKLAVERLADKLFPDYHKTIERLECTAVGRLHSKWSITPGEPLHATR</sequence>
<dbReference type="EMBL" id="JAYEET010000024">
    <property type="protein sequence ID" value="MEA1605773.1"/>
    <property type="molecule type" value="Genomic_DNA"/>
</dbReference>
<evidence type="ECO:0000313" key="1">
    <source>
        <dbReference type="EMBL" id="MEA1605773.1"/>
    </source>
</evidence>
<name>A0ABU5P8B8_9PSED</name>
<keyword evidence="2" id="KW-1185">Reference proteome</keyword>
<gene>
    <name evidence="1" type="ORF">SOP97_08085</name>
</gene>
<evidence type="ECO:0000313" key="2">
    <source>
        <dbReference type="Proteomes" id="UP001292571"/>
    </source>
</evidence>
<protein>
    <submittedName>
        <fullName evidence="1">Uncharacterized protein</fullName>
    </submittedName>
</protein>
<dbReference type="Proteomes" id="UP001292571">
    <property type="component" value="Unassembled WGS sequence"/>
</dbReference>
<reference evidence="1 2" key="1">
    <citation type="submission" date="2023-12" db="EMBL/GenBank/DDBJ databases">
        <title>Pseudomonas sp. T5W1.</title>
        <authorList>
            <person name="Maltman C."/>
        </authorList>
    </citation>
    <scope>NUCLEOTIDE SEQUENCE [LARGE SCALE GENOMIC DNA]</scope>
    <source>
        <strain evidence="1 2">T5W1</strain>
    </source>
</reference>
<accession>A0ABU5P8B8</accession>
<proteinExistence type="predicted"/>
<organism evidence="1 2">
    <name type="scientific">Pseudomonas spirodelae</name>
    <dbReference type="NCBI Taxonomy" id="3101751"/>
    <lineage>
        <taxon>Bacteria</taxon>
        <taxon>Pseudomonadati</taxon>
        <taxon>Pseudomonadota</taxon>
        <taxon>Gammaproteobacteria</taxon>
        <taxon>Pseudomonadales</taxon>
        <taxon>Pseudomonadaceae</taxon>
        <taxon>Pseudomonas</taxon>
    </lineage>
</organism>
<dbReference type="RefSeq" id="WP_322948884.1">
    <property type="nucleotide sequence ID" value="NZ_JAYEET010000024.1"/>
</dbReference>